<evidence type="ECO:0000256" key="1">
    <source>
        <dbReference type="ARBA" id="ARBA00010688"/>
    </source>
</evidence>
<dbReference type="RefSeq" id="WP_261516911.1">
    <property type="nucleotide sequence ID" value="NZ_JAODNV010000021.1"/>
</dbReference>
<dbReference type="InterPro" id="IPR029056">
    <property type="entry name" value="Ribokinase-like"/>
</dbReference>
<proteinExistence type="inferred from homology"/>
<dbReference type="GO" id="GO:0008865">
    <property type="term" value="F:fructokinase activity"/>
    <property type="evidence" value="ECO:0007669"/>
    <property type="project" value="UniProtKB-ARBA"/>
</dbReference>
<evidence type="ECO:0000256" key="5">
    <source>
        <dbReference type="ARBA" id="ARBA00022840"/>
    </source>
</evidence>
<dbReference type="AlphaFoldDB" id="A0A9X3B7T7"/>
<dbReference type="EMBL" id="JAODNV010000021">
    <property type="protein sequence ID" value="MCT8991957.1"/>
    <property type="molecule type" value="Genomic_DNA"/>
</dbReference>
<feature type="domain" description="Carbohydrate kinase PfkB" evidence="7">
    <location>
        <begin position="2"/>
        <end position="302"/>
    </location>
</feature>
<dbReference type="Gene3D" id="3.40.1190.20">
    <property type="match status" value="1"/>
</dbReference>
<dbReference type="InterPro" id="IPR002139">
    <property type="entry name" value="Ribo/fructo_kinase"/>
</dbReference>
<evidence type="ECO:0000256" key="6">
    <source>
        <dbReference type="RuleBase" id="RU003704"/>
    </source>
</evidence>
<comment type="caution">
    <text evidence="8">The sequence shown here is derived from an EMBL/GenBank/DDBJ whole genome shotgun (WGS) entry which is preliminary data.</text>
</comment>
<dbReference type="InterPro" id="IPR002173">
    <property type="entry name" value="Carboh/pur_kinase_PfkB_CS"/>
</dbReference>
<gene>
    <name evidence="8" type="ORF">NYR54_16950</name>
</gene>
<evidence type="ECO:0000313" key="8">
    <source>
        <dbReference type="EMBL" id="MCT8991957.1"/>
    </source>
</evidence>
<protein>
    <submittedName>
        <fullName evidence="8">Carbohydrate kinase</fullName>
    </submittedName>
</protein>
<evidence type="ECO:0000256" key="3">
    <source>
        <dbReference type="ARBA" id="ARBA00022741"/>
    </source>
</evidence>
<evidence type="ECO:0000313" key="9">
    <source>
        <dbReference type="Proteomes" id="UP001149009"/>
    </source>
</evidence>
<dbReference type="PANTHER" id="PTHR43085">
    <property type="entry name" value="HEXOKINASE FAMILY MEMBER"/>
    <property type="match status" value="1"/>
</dbReference>
<dbReference type="Pfam" id="PF00294">
    <property type="entry name" value="PfkB"/>
    <property type="match status" value="1"/>
</dbReference>
<dbReference type="InterPro" id="IPR050306">
    <property type="entry name" value="PfkB_Carbo_kinase"/>
</dbReference>
<dbReference type="InterPro" id="IPR011611">
    <property type="entry name" value="PfkB_dom"/>
</dbReference>
<keyword evidence="9" id="KW-1185">Reference proteome</keyword>
<dbReference type="CDD" id="cd01167">
    <property type="entry name" value="bac_FRK"/>
    <property type="match status" value="1"/>
</dbReference>
<reference evidence="8" key="1">
    <citation type="submission" date="2022-08" db="EMBL/GenBank/DDBJ databases">
        <title>Chelativorans sichuanense sp. nov., a paraffin oil-degrading bacterium isolated from a mixture of oil-based drill cuttings and paddy soil.</title>
        <authorList>
            <person name="Yu J."/>
            <person name="Liu H."/>
            <person name="Chen Q."/>
        </authorList>
    </citation>
    <scope>NUCLEOTIDE SEQUENCE</scope>
    <source>
        <strain evidence="8">SCAU 2101</strain>
    </source>
</reference>
<dbReference type="PRINTS" id="PR00990">
    <property type="entry name" value="RIBOKINASE"/>
</dbReference>
<dbReference type="PANTHER" id="PTHR43085:SF1">
    <property type="entry name" value="PSEUDOURIDINE KINASE-RELATED"/>
    <property type="match status" value="1"/>
</dbReference>
<keyword evidence="2 6" id="KW-0808">Transferase</keyword>
<dbReference type="Proteomes" id="UP001149009">
    <property type="component" value="Unassembled WGS sequence"/>
</dbReference>
<sequence>MILCCGEALIDMLPRKTADGETAFVPHVGGSIFNSAIALGRLGAPVSFFSGLSNDLFGKKLQNALAESQVDLRHARLSDRPTTLAFVTLDAGHASYVFYDENSAGRMLGEADLPALDDDVEALLFGGISLVAEPCGTTYERLMARESGHRVVMIDPNIRPLFINDEARHRARLKRMTAMADIVKISEDDLDWLRGAASPQKAARNMLDAGAKLVVITGGDKGATVHWRGGSLQVEAVKVEVVDTVGAGDTFNAGLLAALHEAGRLSKERVAALTENEIRAALSFAARVAAVTVSRAGANPPWRNEL</sequence>
<keyword evidence="3" id="KW-0547">Nucleotide-binding</keyword>
<evidence type="ECO:0000256" key="4">
    <source>
        <dbReference type="ARBA" id="ARBA00022777"/>
    </source>
</evidence>
<name>A0A9X3B7T7_9HYPH</name>
<evidence type="ECO:0000259" key="7">
    <source>
        <dbReference type="Pfam" id="PF00294"/>
    </source>
</evidence>
<accession>A0A9X3B7T7</accession>
<keyword evidence="4 6" id="KW-0418">Kinase</keyword>
<keyword evidence="5" id="KW-0067">ATP-binding</keyword>
<dbReference type="GO" id="GO:0005524">
    <property type="term" value="F:ATP binding"/>
    <property type="evidence" value="ECO:0007669"/>
    <property type="project" value="UniProtKB-KW"/>
</dbReference>
<dbReference type="PROSITE" id="PS00584">
    <property type="entry name" value="PFKB_KINASES_2"/>
    <property type="match status" value="1"/>
</dbReference>
<evidence type="ECO:0000256" key="2">
    <source>
        <dbReference type="ARBA" id="ARBA00022679"/>
    </source>
</evidence>
<comment type="similarity">
    <text evidence="1 6">Belongs to the carbohydrate kinase PfkB family.</text>
</comment>
<dbReference type="SUPFAM" id="SSF53613">
    <property type="entry name" value="Ribokinase-like"/>
    <property type="match status" value="1"/>
</dbReference>
<organism evidence="8 9">
    <name type="scientific">Chelativorans petroleitrophicus</name>
    <dbReference type="NCBI Taxonomy" id="2975484"/>
    <lineage>
        <taxon>Bacteria</taxon>
        <taxon>Pseudomonadati</taxon>
        <taxon>Pseudomonadota</taxon>
        <taxon>Alphaproteobacteria</taxon>
        <taxon>Hyphomicrobiales</taxon>
        <taxon>Phyllobacteriaceae</taxon>
        <taxon>Chelativorans</taxon>
    </lineage>
</organism>
<dbReference type="GO" id="GO:0006000">
    <property type="term" value="P:fructose metabolic process"/>
    <property type="evidence" value="ECO:0007669"/>
    <property type="project" value="UniProtKB-ARBA"/>
</dbReference>